<feature type="region of interest" description="Disordered" evidence="1">
    <location>
        <begin position="19"/>
        <end position="77"/>
    </location>
</feature>
<accession>A0A9D4GP33</accession>
<name>A0A9D4GP33_DREPO</name>
<reference evidence="2" key="2">
    <citation type="submission" date="2020-11" db="EMBL/GenBank/DDBJ databases">
        <authorList>
            <person name="McCartney M.A."/>
            <person name="Auch B."/>
            <person name="Kono T."/>
            <person name="Mallez S."/>
            <person name="Becker A."/>
            <person name="Gohl D.M."/>
            <person name="Silverstein K.A.T."/>
            <person name="Koren S."/>
            <person name="Bechman K.B."/>
            <person name="Herman A."/>
            <person name="Abrahante J.E."/>
            <person name="Garbe J."/>
        </authorList>
    </citation>
    <scope>NUCLEOTIDE SEQUENCE</scope>
    <source>
        <strain evidence="2">Duluth1</strain>
        <tissue evidence="2">Whole animal</tissue>
    </source>
</reference>
<dbReference type="Proteomes" id="UP000828390">
    <property type="component" value="Unassembled WGS sequence"/>
</dbReference>
<evidence type="ECO:0000313" key="3">
    <source>
        <dbReference type="Proteomes" id="UP000828390"/>
    </source>
</evidence>
<evidence type="ECO:0000256" key="1">
    <source>
        <dbReference type="SAM" id="MobiDB-lite"/>
    </source>
</evidence>
<sequence>MSDINDSDPEVTIRAEFFRKTRFPHTSGAHRDDARPEVAPEASSVNGDGTRMEVDADGSSDHEGGGGMATTHGFMCK</sequence>
<reference evidence="2" key="1">
    <citation type="journal article" date="2019" name="bioRxiv">
        <title>The Genome of the Zebra Mussel, Dreissena polymorpha: A Resource for Invasive Species Research.</title>
        <authorList>
            <person name="McCartney M.A."/>
            <person name="Auch B."/>
            <person name="Kono T."/>
            <person name="Mallez S."/>
            <person name="Zhang Y."/>
            <person name="Obille A."/>
            <person name="Becker A."/>
            <person name="Abrahante J.E."/>
            <person name="Garbe J."/>
            <person name="Badalamenti J.P."/>
            <person name="Herman A."/>
            <person name="Mangelson H."/>
            <person name="Liachko I."/>
            <person name="Sullivan S."/>
            <person name="Sone E.D."/>
            <person name="Koren S."/>
            <person name="Silverstein K.A.T."/>
            <person name="Beckman K.B."/>
            <person name="Gohl D.M."/>
        </authorList>
    </citation>
    <scope>NUCLEOTIDE SEQUENCE</scope>
    <source>
        <strain evidence="2">Duluth1</strain>
        <tissue evidence="2">Whole animal</tissue>
    </source>
</reference>
<dbReference type="EMBL" id="JAIWYP010000005">
    <property type="protein sequence ID" value="KAH3817442.1"/>
    <property type="molecule type" value="Genomic_DNA"/>
</dbReference>
<protein>
    <submittedName>
        <fullName evidence="2">Uncharacterized protein</fullName>
    </submittedName>
</protein>
<evidence type="ECO:0000313" key="2">
    <source>
        <dbReference type="EMBL" id="KAH3817442.1"/>
    </source>
</evidence>
<comment type="caution">
    <text evidence="2">The sequence shown here is derived from an EMBL/GenBank/DDBJ whole genome shotgun (WGS) entry which is preliminary data.</text>
</comment>
<organism evidence="2 3">
    <name type="scientific">Dreissena polymorpha</name>
    <name type="common">Zebra mussel</name>
    <name type="synonym">Mytilus polymorpha</name>
    <dbReference type="NCBI Taxonomy" id="45954"/>
    <lineage>
        <taxon>Eukaryota</taxon>
        <taxon>Metazoa</taxon>
        <taxon>Spiralia</taxon>
        <taxon>Lophotrochozoa</taxon>
        <taxon>Mollusca</taxon>
        <taxon>Bivalvia</taxon>
        <taxon>Autobranchia</taxon>
        <taxon>Heteroconchia</taxon>
        <taxon>Euheterodonta</taxon>
        <taxon>Imparidentia</taxon>
        <taxon>Neoheterodontei</taxon>
        <taxon>Myida</taxon>
        <taxon>Dreissenoidea</taxon>
        <taxon>Dreissenidae</taxon>
        <taxon>Dreissena</taxon>
    </lineage>
</organism>
<feature type="compositionally biased region" description="Basic and acidic residues" evidence="1">
    <location>
        <begin position="50"/>
        <end position="64"/>
    </location>
</feature>
<gene>
    <name evidence="2" type="ORF">DPMN_118978</name>
</gene>
<keyword evidence="3" id="KW-1185">Reference proteome</keyword>
<proteinExistence type="predicted"/>
<dbReference type="AlphaFoldDB" id="A0A9D4GP33"/>
<feature type="compositionally biased region" description="Basic and acidic residues" evidence="1">
    <location>
        <begin position="29"/>
        <end position="38"/>
    </location>
</feature>